<feature type="non-terminal residue" evidence="9">
    <location>
        <position position="1"/>
    </location>
</feature>
<accession>A0A8H7ULN5</accession>
<dbReference type="GO" id="GO:0032934">
    <property type="term" value="F:sterol binding"/>
    <property type="evidence" value="ECO:0007669"/>
    <property type="project" value="TreeGrafter"/>
</dbReference>
<dbReference type="InterPro" id="IPR001849">
    <property type="entry name" value="PH_domain"/>
</dbReference>
<keyword evidence="10" id="KW-1185">Reference proteome</keyword>
<evidence type="ECO:0000256" key="6">
    <source>
        <dbReference type="SAM" id="MobiDB-lite"/>
    </source>
</evidence>
<feature type="domain" description="PH" evidence="7">
    <location>
        <begin position="305"/>
        <end position="410"/>
    </location>
</feature>
<dbReference type="GO" id="GO:0032541">
    <property type="term" value="C:cortical endoplasmic reticulum"/>
    <property type="evidence" value="ECO:0007669"/>
    <property type="project" value="TreeGrafter"/>
</dbReference>
<keyword evidence="5" id="KW-0175">Coiled coil</keyword>
<dbReference type="SUPFAM" id="SSF103657">
    <property type="entry name" value="BAR/IMD domain-like"/>
    <property type="match status" value="1"/>
</dbReference>
<reference evidence="9" key="1">
    <citation type="submission" date="2020-12" db="EMBL/GenBank/DDBJ databases">
        <title>Metabolic potential, ecology and presence of endohyphal bacteria is reflected in genomic diversity of Mucoromycotina.</title>
        <authorList>
            <person name="Muszewska A."/>
            <person name="Okrasinska A."/>
            <person name="Steczkiewicz K."/>
            <person name="Drgas O."/>
            <person name="Orlowska M."/>
            <person name="Perlinska-Lenart U."/>
            <person name="Aleksandrzak-Piekarczyk T."/>
            <person name="Szatraj K."/>
            <person name="Zielenkiewicz U."/>
            <person name="Pilsyk S."/>
            <person name="Malc E."/>
            <person name="Mieczkowski P."/>
            <person name="Kruszewska J.S."/>
            <person name="Biernat P."/>
            <person name="Pawlowska J."/>
        </authorList>
    </citation>
    <scope>NUCLEOTIDE SEQUENCE</scope>
    <source>
        <strain evidence="9">WA0000067209</strain>
    </source>
</reference>
<gene>
    <name evidence="9" type="ORF">INT43_006375</name>
</gene>
<dbReference type="Pfam" id="PF16016">
    <property type="entry name" value="VASt"/>
    <property type="match status" value="1"/>
</dbReference>
<dbReference type="PROSITE" id="PS51778">
    <property type="entry name" value="VAST"/>
    <property type="match status" value="1"/>
</dbReference>
<proteinExistence type="predicted"/>
<evidence type="ECO:0000259" key="8">
    <source>
        <dbReference type="PROSITE" id="PS51778"/>
    </source>
</evidence>
<dbReference type="PANTHER" id="PTHR23319">
    <property type="entry name" value="GRAM DOMAIN CONTAINING 1B, ISOFORM E"/>
    <property type="match status" value="1"/>
</dbReference>
<dbReference type="PROSITE" id="PS50003">
    <property type="entry name" value="PH_DOMAIN"/>
    <property type="match status" value="1"/>
</dbReference>
<dbReference type="Pfam" id="PF00169">
    <property type="entry name" value="PH"/>
    <property type="match status" value="1"/>
</dbReference>
<keyword evidence="3" id="KW-1133">Transmembrane helix</keyword>
<dbReference type="OrthoDB" id="10070851at2759"/>
<evidence type="ECO:0000313" key="10">
    <source>
        <dbReference type="Proteomes" id="UP000654370"/>
    </source>
</evidence>
<feature type="region of interest" description="Disordered" evidence="6">
    <location>
        <begin position="839"/>
        <end position="883"/>
    </location>
</feature>
<feature type="region of interest" description="Disordered" evidence="6">
    <location>
        <begin position="459"/>
        <end position="481"/>
    </location>
</feature>
<sequence length="1371" mass="150394">HADALISASASMLTLQDAVLDSPIYRANIAHIEDQVDQIQLWLEGLTKQLRLYLDELNKFNLTTNALCKKAIPQGVDESLLGKLTSFMLLTTSLAFKTKLVNDIEEGILQPLTQFLKTEVKDFKEYRKQMEKQLSIYESQLARYSTLSKTKESSALREDAFQLYEFRKSYVRMCDNYVIQVIAFRTYLDRTLVTSFTNATIAHVDELEGASEIWTRLKSSIGAWKRWLVENRQTCDFQLQKLQKTRKHIENSYLRKVRPTRDLEHYSSPTLVPSGSGAIASLTTFSPGGTAQALDKEKMNAMIEQSSKQGYLFNRIVVGKPARFSWVRKWFFLHNGWFGSCTVGTVNKIKGSITVNDRVSVLLCDIKVVNDLDRRFCFEIVCAQHPSFMLQAETDDEMQSWIEAFNCSKRLALEDTYGESSDQNEKAAEDEKSDSASKRLSLVASKAKSTTVVTTDASFPSTATSTTLLPSGETSTTTSIVTPSIQSSNVVSRHSGKNAMSTRALTTSSSLTSLLVRDVSKDSLHKTSVNSPVTSQSASTSAVSTTGGGSSKEDDSNGSPTGSVDAAPNDIASNHSTWGIPWALVPGINMFSGGADGSADGGGGTPADNKPLVVWPAHIETEVEKVTLTGYDSNMETKNHELRRLFGGVSPEEVVIDAFPASLHRPAVAEKDDELNDEPPSTPMTPSIPDFPILEDAEVQELPLSSFGHSYTGRAFLTQETFWFYSCMMMTCVNTIAVKLKDIQSVKLVRDPSVAGHGSGSKDDIALALTIKEEEVSSQFVLKTLMQDVEALAERLRLAIDNAKAGHSMPLQDLFDIIQNISVSRSNPNSKQPATIITTSAKSQVKASAEASPGEKTPPKDKKAKKAPRKSSSGSKAPPMPATSGALAAAMMAATAVAGGSKLFDEVTHKKTEDHPAPPASVAQPTNDSGVSESPVDKPTDVYIIISTEELPANFKEPTGPVSCDCKDHLDKLEGEMELPISAKKLFTYLFSEEKTGPAQNGGIWNKMNTSKGNSGLSVTKWSNNGEGKPERVLKYIMPVNNPMVKVKETEVVETQNIVKQEEHLCYVVTASTKTAQLPYADAFLPCLRFCITWVGKNRCKLQCHIGVKWLKSIMVKSMVNKAAIKGMSDTIAALLPLIKVDVSNMAYPAGKAPEVEGAADKAAAAADPEKGETANANEIKVNAKAPESGMFSWMSNLYNVTTLQILLVAIGLTLLLWRVQVSTSSVKNTPSEQIIHSRAVYLKDIEKDLIDSKTSLTASESVQKFMESRPTFATALDMNSTVAKKPSGWFASYHRHFAYELLFTRERIGLLRYDVMVMFQSLNNIEKRILETEYVNWLLDGKLRCAAGETQDENTISCQTVEDQLSQYID</sequence>
<dbReference type="GO" id="GO:0032366">
    <property type="term" value="P:intracellular sterol transport"/>
    <property type="evidence" value="ECO:0007669"/>
    <property type="project" value="TreeGrafter"/>
</dbReference>
<evidence type="ECO:0000313" key="9">
    <source>
        <dbReference type="EMBL" id="KAG2183369.1"/>
    </source>
</evidence>
<dbReference type="Gene3D" id="2.30.29.30">
    <property type="entry name" value="Pleckstrin-homology domain (PH domain)/Phosphotyrosine-binding domain (PTB)"/>
    <property type="match status" value="1"/>
</dbReference>
<evidence type="ECO:0000256" key="3">
    <source>
        <dbReference type="ARBA" id="ARBA00022989"/>
    </source>
</evidence>
<dbReference type="GO" id="GO:0005886">
    <property type="term" value="C:plasma membrane"/>
    <property type="evidence" value="ECO:0007669"/>
    <property type="project" value="TreeGrafter"/>
</dbReference>
<feature type="compositionally biased region" description="Low complexity" evidence="6">
    <location>
        <begin position="870"/>
        <end position="883"/>
    </location>
</feature>
<feature type="domain" description="VASt" evidence="8">
    <location>
        <begin position="970"/>
        <end position="1147"/>
    </location>
</feature>
<evidence type="ECO:0000256" key="4">
    <source>
        <dbReference type="ARBA" id="ARBA00023136"/>
    </source>
</evidence>
<feature type="coiled-coil region" evidence="5">
    <location>
        <begin position="120"/>
        <end position="147"/>
    </location>
</feature>
<dbReference type="Proteomes" id="UP000654370">
    <property type="component" value="Unassembled WGS sequence"/>
</dbReference>
<name>A0A8H7ULN5_MORIS</name>
<dbReference type="GO" id="GO:0005789">
    <property type="term" value="C:endoplasmic reticulum membrane"/>
    <property type="evidence" value="ECO:0007669"/>
    <property type="project" value="TreeGrafter"/>
</dbReference>
<feature type="compositionally biased region" description="Polar residues" evidence="6">
    <location>
        <begin position="923"/>
        <end position="932"/>
    </location>
</feature>
<dbReference type="InterPro" id="IPR051482">
    <property type="entry name" value="Cholesterol_transport"/>
</dbReference>
<keyword evidence="4" id="KW-0472">Membrane</keyword>
<dbReference type="SUPFAM" id="SSF50729">
    <property type="entry name" value="PH domain-like"/>
    <property type="match status" value="1"/>
</dbReference>
<dbReference type="SMART" id="SM00233">
    <property type="entry name" value="PH"/>
    <property type="match status" value="1"/>
</dbReference>
<dbReference type="InterPro" id="IPR011993">
    <property type="entry name" value="PH-like_dom_sf"/>
</dbReference>
<evidence type="ECO:0000259" key="7">
    <source>
        <dbReference type="PROSITE" id="PS50003"/>
    </source>
</evidence>
<dbReference type="PANTHER" id="PTHR23319:SF4">
    <property type="entry name" value="GRAM DOMAIN CONTAINING 1B, ISOFORM E"/>
    <property type="match status" value="1"/>
</dbReference>
<dbReference type="GO" id="GO:0140268">
    <property type="term" value="C:endoplasmic reticulum-plasma membrane contact site"/>
    <property type="evidence" value="ECO:0007669"/>
    <property type="project" value="TreeGrafter"/>
</dbReference>
<comment type="subcellular location">
    <subcellularLocation>
        <location evidence="1">Membrane</location>
    </subcellularLocation>
</comment>
<organism evidence="9 10">
    <name type="scientific">Mortierella isabellina</name>
    <name type="common">Filamentous fungus</name>
    <name type="synonym">Umbelopsis isabellina</name>
    <dbReference type="NCBI Taxonomy" id="91625"/>
    <lineage>
        <taxon>Eukaryota</taxon>
        <taxon>Fungi</taxon>
        <taxon>Fungi incertae sedis</taxon>
        <taxon>Mucoromycota</taxon>
        <taxon>Mucoromycotina</taxon>
        <taxon>Umbelopsidomycetes</taxon>
        <taxon>Umbelopsidales</taxon>
        <taxon>Umbelopsidaceae</taxon>
        <taxon>Umbelopsis</taxon>
    </lineage>
</organism>
<evidence type="ECO:0000256" key="5">
    <source>
        <dbReference type="SAM" id="Coils"/>
    </source>
</evidence>
<feature type="region of interest" description="Disordered" evidence="6">
    <location>
        <begin position="488"/>
        <end position="507"/>
    </location>
</feature>
<feature type="region of interest" description="Disordered" evidence="6">
    <location>
        <begin position="909"/>
        <end position="938"/>
    </location>
</feature>
<feature type="region of interest" description="Disordered" evidence="6">
    <location>
        <begin position="523"/>
        <end position="572"/>
    </location>
</feature>
<dbReference type="InterPro" id="IPR031968">
    <property type="entry name" value="VASt"/>
</dbReference>
<dbReference type="InterPro" id="IPR027267">
    <property type="entry name" value="AH/BAR_dom_sf"/>
</dbReference>
<feature type="compositionally biased region" description="Low complexity" evidence="6">
    <location>
        <begin position="531"/>
        <end position="545"/>
    </location>
</feature>
<dbReference type="GO" id="GO:0005739">
    <property type="term" value="C:mitochondrion"/>
    <property type="evidence" value="ECO:0007669"/>
    <property type="project" value="TreeGrafter"/>
</dbReference>
<dbReference type="InterPro" id="IPR004148">
    <property type="entry name" value="BAR_dom"/>
</dbReference>
<comment type="caution">
    <text evidence="9">The sequence shown here is derived from an EMBL/GenBank/DDBJ whole genome shotgun (WGS) entry which is preliminary data.</text>
</comment>
<keyword evidence="2" id="KW-0812">Transmembrane</keyword>
<dbReference type="GO" id="GO:0120015">
    <property type="term" value="F:sterol transfer activity"/>
    <property type="evidence" value="ECO:0007669"/>
    <property type="project" value="TreeGrafter"/>
</dbReference>
<protein>
    <submittedName>
        <fullName evidence="9">Uncharacterized protein</fullName>
    </submittedName>
</protein>
<evidence type="ECO:0000256" key="1">
    <source>
        <dbReference type="ARBA" id="ARBA00004370"/>
    </source>
</evidence>
<dbReference type="Gene3D" id="1.20.1270.60">
    <property type="entry name" value="Arfaptin homology (AH) domain/BAR domain"/>
    <property type="match status" value="1"/>
</dbReference>
<dbReference type="Pfam" id="PF16746">
    <property type="entry name" value="BAR_3"/>
    <property type="match status" value="1"/>
</dbReference>
<dbReference type="EMBL" id="JAEPQZ010000003">
    <property type="protein sequence ID" value="KAG2183369.1"/>
    <property type="molecule type" value="Genomic_DNA"/>
</dbReference>
<evidence type="ECO:0000256" key="2">
    <source>
        <dbReference type="ARBA" id="ARBA00022692"/>
    </source>
</evidence>